<organism evidence="2 3">
    <name type="scientific">Rhodococcus phage Trogglehumper</name>
    <dbReference type="NCBI Taxonomy" id="3038381"/>
    <lineage>
        <taxon>Viruses</taxon>
        <taxon>Duplodnaviria</taxon>
        <taxon>Heunggongvirae</taxon>
        <taxon>Uroviricota</taxon>
        <taxon>Caudoviricetes</taxon>
        <taxon>Caudoviricetes incertae sedis</taxon>
        <taxon>Trogglehumpervirus</taxon>
        <taxon>Trogglehumpervirus trogglehumper</taxon>
    </lineage>
</organism>
<sequence>MPADMWRQFAYALTIALVFLAGVAFVVIVSPNFQNGCTL</sequence>
<gene>
    <name evidence="2" type="primary">111</name>
    <name evidence="2" type="ORF">SEA_TROGGLEHUMPER_111</name>
</gene>
<evidence type="ECO:0000313" key="3">
    <source>
        <dbReference type="Proteomes" id="UP001242841"/>
    </source>
</evidence>
<proteinExistence type="predicted"/>
<keyword evidence="3" id="KW-1185">Reference proteome</keyword>
<evidence type="ECO:0000256" key="1">
    <source>
        <dbReference type="SAM" id="Phobius"/>
    </source>
</evidence>
<keyword evidence="1" id="KW-1133">Transmembrane helix</keyword>
<feature type="transmembrane region" description="Helical" evidence="1">
    <location>
        <begin position="9"/>
        <end position="29"/>
    </location>
</feature>
<dbReference type="Proteomes" id="UP001242841">
    <property type="component" value="Segment"/>
</dbReference>
<name>A0AAF0GPF0_9CAUD</name>
<accession>A0AAF0GPF0</accession>
<dbReference type="EMBL" id="OQ709222">
    <property type="protein sequence ID" value="WGH21992.1"/>
    <property type="molecule type" value="Genomic_DNA"/>
</dbReference>
<keyword evidence="1" id="KW-0472">Membrane</keyword>
<keyword evidence="1" id="KW-0812">Transmembrane</keyword>
<protein>
    <submittedName>
        <fullName evidence="2">Membrane protein</fullName>
    </submittedName>
</protein>
<evidence type="ECO:0000313" key="2">
    <source>
        <dbReference type="EMBL" id="WGH21992.1"/>
    </source>
</evidence>
<reference evidence="2" key="1">
    <citation type="submission" date="2023-03" db="EMBL/GenBank/DDBJ databases">
        <authorList>
            <person name="Aguilar E."/>
            <person name="Antigua R."/>
            <person name="Antonino C."/>
            <person name="Bisram R."/>
            <person name="Chen J."/>
            <person name="Davilmar B."/>
            <person name="Del R.K."/>
            <person name="Germosen J."/>
            <person name="Hernandez J."/>
            <person name="Kelloggs L."/>
            <person name="Lema C."/>
            <person name="Li J."/>
            <person name="Melendez A."/>
            <person name="Mohammed I."/>
            <person name="Ryan A."/>
            <person name="Singh S."/>
            <person name="Tariq H."/>
            <person name="Golebiewska U.P."/>
            <person name="Russell D.A."/>
            <person name="Jacobs-Sera D."/>
            <person name="Hatfull G.F."/>
        </authorList>
    </citation>
    <scope>NUCLEOTIDE SEQUENCE</scope>
</reference>